<feature type="compositionally biased region" description="Pro residues" evidence="1">
    <location>
        <begin position="1"/>
        <end position="14"/>
    </location>
</feature>
<dbReference type="RefSeq" id="WP_179770945.1">
    <property type="nucleotide sequence ID" value="NZ_JACCFO010000002.1"/>
</dbReference>
<feature type="region of interest" description="Disordered" evidence="1">
    <location>
        <begin position="1"/>
        <end position="25"/>
    </location>
</feature>
<dbReference type="EMBL" id="JACCFO010000002">
    <property type="protein sequence ID" value="NYI99282.1"/>
    <property type="molecule type" value="Genomic_DNA"/>
</dbReference>
<sequence length="214" mass="23085">MDDTTPPPRGPRPAPGRTTAQTTQERTLVRECAWCGTPITLRPRAGHQKYCSRSCRQRAYEVRTAAARQEHAVAAGTARDPQEPVREVVERHTVRTVVRRSPVVPLPSWPQTPVPPPEPPVRPRPRGIRPIPPAPPAAPAAAAAFGFGPATDRGLGQDAVQRLREIAARIRTRAIPAADHPDILAAAGEILTELSAATPGGLDALTRRLPPPRH</sequence>
<feature type="compositionally biased region" description="Pro residues" evidence="1">
    <location>
        <begin position="104"/>
        <end position="122"/>
    </location>
</feature>
<reference evidence="2 3" key="1">
    <citation type="submission" date="2020-07" db="EMBL/GenBank/DDBJ databases">
        <title>Sequencing the genomes of 1000 actinobacteria strains.</title>
        <authorList>
            <person name="Klenk H.-P."/>
        </authorList>
    </citation>
    <scope>NUCLEOTIDE SEQUENCE [LARGE SCALE GENOMIC DNA]</scope>
    <source>
        <strain evidence="2 3">DSM 45927</strain>
    </source>
</reference>
<dbReference type="Proteomes" id="UP000575985">
    <property type="component" value="Unassembled WGS sequence"/>
</dbReference>
<keyword evidence="3" id="KW-1185">Reference proteome</keyword>
<accession>A0A853BYQ8</accession>
<comment type="caution">
    <text evidence="2">The sequence shown here is derived from an EMBL/GenBank/DDBJ whole genome shotgun (WGS) entry which is preliminary data.</text>
</comment>
<evidence type="ECO:0000313" key="3">
    <source>
        <dbReference type="Proteomes" id="UP000575985"/>
    </source>
</evidence>
<dbReference type="AlphaFoldDB" id="A0A853BYQ8"/>
<proteinExistence type="predicted"/>
<protein>
    <submittedName>
        <fullName evidence="2">Endogenous inhibitor of DNA gyrase (YacG/DUF329 family)</fullName>
    </submittedName>
</protein>
<name>A0A853BYQ8_9ACTN</name>
<evidence type="ECO:0000256" key="1">
    <source>
        <dbReference type="SAM" id="MobiDB-lite"/>
    </source>
</evidence>
<gene>
    <name evidence="2" type="ORF">HNR12_005636</name>
</gene>
<evidence type="ECO:0000313" key="2">
    <source>
        <dbReference type="EMBL" id="NYI99282.1"/>
    </source>
</evidence>
<organism evidence="2 3">
    <name type="scientific">Streptomonospora nanhaiensis</name>
    <dbReference type="NCBI Taxonomy" id="1323731"/>
    <lineage>
        <taxon>Bacteria</taxon>
        <taxon>Bacillati</taxon>
        <taxon>Actinomycetota</taxon>
        <taxon>Actinomycetes</taxon>
        <taxon>Streptosporangiales</taxon>
        <taxon>Nocardiopsidaceae</taxon>
        <taxon>Streptomonospora</taxon>
    </lineage>
</organism>
<feature type="region of interest" description="Disordered" evidence="1">
    <location>
        <begin position="104"/>
        <end position="124"/>
    </location>
</feature>